<name>A0A4U5NJ41_STECR</name>
<accession>A0A4U5NJ41</accession>
<feature type="signal peptide" evidence="2">
    <location>
        <begin position="1"/>
        <end position="18"/>
    </location>
</feature>
<feature type="chain" id="PRO_5020574501" description="Domain of unknown function DB domain-containing protein" evidence="2">
    <location>
        <begin position="19"/>
        <end position="244"/>
    </location>
</feature>
<evidence type="ECO:0000256" key="1">
    <source>
        <dbReference type="SAM" id="MobiDB-lite"/>
    </source>
</evidence>
<sequence>MTALRIFCGFVILGLVVARFEDRSAVPIEDLLRMSGQDVAEFVRDESSHTPDDIEIDRIDPIIPPQTLQRPPHYPSAPLNNFLTYMRRLMHCGIKGWCGNRCCSDRRYRPSAYPQTINSPNRSPFGIVPPMNYRRKCVSVCEPYCTSSCLQYAYQRALEASPRRPRPLPPSMPPMHSPRMTLPSKNVSIPLCRPECMPDCENECIKRKFTEIMPVTCRPAKNLDCLYAQMRSNMCGQSSLNGSL</sequence>
<evidence type="ECO:0000313" key="3">
    <source>
        <dbReference type="EMBL" id="TKR83189.1"/>
    </source>
</evidence>
<evidence type="ECO:0008006" key="5">
    <source>
        <dbReference type="Google" id="ProtNLM"/>
    </source>
</evidence>
<reference evidence="3 4" key="1">
    <citation type="journal article" date="2015" name="Genome Biol.">
        <title>Comparative genomics of Steinernema reveals deeply conserved gene regulatory networks.</title>
        <authorList>
            <person name="Dillman A.R."/>
            <person name="Macchietto M."/>
            <person name="Porter C.F."/>
            <person name="Rogers A."/>
            <person name="Williams B."/>
            <person name="Antoshechkin I."/>
            <person name="Lee M.M."/>
            <person name="Goodwin Z."/>
            <person name="Lu X."/>
            <person name="Lewis E.E."/>
            <person name="Goodrich-Blair H."/>
            <person name="Stock S.P."/>
            <person name="Adams B.J."/>
            <person name="Sternberg P.W."/>
            <person name="Mortazavi A."/>
        </authorList>
    </citation>
    <scope>NUCLEOTIDE SEQUENCE [LARGE SCALE GENOMIC DNA]</scope>
    <source>
        <strain evidence="3 4">ALL</strain>
    </source>
</reference>
<dbReference type="Proteomes" id="UP000298663">
    <property type="component" value="Unassembled WGS sequence"/>
</dbReference>
<comment type="caution">
    <text evidence="3">The sequence shown here is derived from an EMBL/GenBank/DDBJ whole genome shotgun (WGS) entry which is preliminary data.</text>
</comment>
<feature type="compositionally biased region" description="Pro residues" evidence="1">
    <location>
        <begin position="167"/>
        <end position="176"/>
    </location>
</feature>
<dbReference type="EMBL" id="AZBU02000004">
    <property type="protein sequence ID" value="TKR83189.1"/>
    <property type="molecule type" value="Genomic_DNA"/>
</dbReference>
<keyword evidence="4" id="KW-1185">Reference proteome</keyword>
<evidence type="ECO:0000256" key="2">
    <source>
        <dbReference type="SAM" id="SignalP"/>
    </source>
</evidence>
<evidence type="ECO:0000313" key="4">
    <source>
        <dbReference type="Proteomes" id="UP000298663"/>
    </source>
</evidence>
<organism evidence="3 4">
    <name type="scientific">Steinernema carpocapsae</name>
    <name type="common">Entomopathogenic nematode</name>
    <dbReference type="NCBI Taxonomy" id="34508"/>
    <lineage>
        <taxon>Eukaryota</taxon>
        <taxon>Metazoa</taxon>
        <taxon>Ecdysozoa</taxon>
        <taxon>Nematoda</taxon>
        <taxon>Chromadorea</taxon>
        <taxon>Rhabditida</taxon>
        <taxon>Tylenchina</taxon>
        <taxon>Panagrolaimomorpha</taxon>
        <taxon>Strongyloidoidea</taxon>
        <taxon>Steinernematidae</taxon>
        <taxon>Steinernema</taxon>
    </lineage>
</organism>
<proteinExistence type="predicted"/>
<reference evidence="3 4" key="2">
    <citation type="journal article" date="2019" name="G3 (Bethesda)">
        <title>Hybrid Assembly of the Genome of the Entomopathogenic Nematode Steinernema carpocapsae Identifies the X-Chromosome.</title>
        <authorList>
            <person name="Serra L."/>
            <person name="Macchietto M."/>
            <person name="Macias-Munoz A."/>
            <person name="McGill C.J."/>
            <person name="Rodriguez I.M."/>
            <person name="Rodriguez B."/>
            <person name="Murad R."/>
            <person name="Mortazavi A."/>
        </authorList>
    </citation>
    <scope>NUCLEOTIDE SEQUENCE [LARGE SCALE GENOMIC DNA]</scope>
    <source>
        <strain evidence="3 4">ALL</strain>
    </source>
</reference>
<gene>
    <name evidence="3" type="ORF">L596_016818</name>
</gene>
<keyword evidence="2" id="KW-0732">Signal</keyword>
<protein>
    <recommendedName>
        <fullName evidence="5">Domain of unknown function DB domain-containing protein</fullName>
    </recommendedName>
</protein>
<dbReference type="AlphaFoldDB" id="A0A4U5NJ41"/>
<feature type="region of interest" description="Disordered" evidence="1">
    <location>
        <begin position="161"/>
        <end position="181"/>
    </location>
</feature>